<keyword evidence="5" id="KW-1185">Reference proteome</keyword>
<sequence>MKLSKLFRRRMLAVCAALVSAQALAAAADLPALFAKDPTIFDFKISPDGQHLAAKIIHEERIALVFFDRATMKMLNSVKMGGDGQVGEYHWVNNERVIFKLTQVSPWQQEPEYFGELYGVNIDGGKRGLLFGYRAGEQQVGSNFKAREARRAWAEFIDVVPDENNRILIKSTPMTFDGEAFPEVLALDIFSGKTTSRGRLPVSQGEVEPGPNGRPRVVAGLNSKNQTEVFIRQADSTSNDWEQFPAQQYGDTFAPIAVASDNKSVYVFDNRKSSRTGVHRMDLSNGKFTEVYTDPNVDVSTVISTTDQRAVYGIRVDDGRPSYILLTGEYDEAKVFKDLLATFPGEKVSITSRTADGKHWIVLVSSDVNPGTYYLYNHEKVSLAKLADYKAHLNGVTLAAMEPFSFASTDGYKVHGYLTKAPQQSANKPMVVLVHGGPHFVRDQWEFNSEVQMLALSGYNVLQVNYRGSGGYGQAHQSAGYQQWGGLIQQDIIAGTQWAIAQGQAKAGNVCIMGASFGAYSTVQAATLAPDLYKCGVAVAGVYDLPLMKNSGDIPDAYFGKAYLEQVLGNNQVQLQQFSPVYQVAKLKAELLIMHGERDERAPFEHAKRLKAALDKAGKPYQWLVFDDETHGFYGEHNQTIYLKNVQDFLAKQLKI</sequence>
<gene>
    <name evidence="4" type="ORF">ACFFJP_18190</name>
</gene>
<dbReference type="GO" id="GO:0016787">
    <property type="term" value="F:hydrolase activity"/>
    <property type="evidence" value="ECO:0007669"/>
    <property type="project" value="UniProtKB-KW"/>
</dbReference>
<evidence type="ECO:0000256" key="1">
    <source>
        <dbReference type="ARBA" id="ARBA00022801"/>
    </source>
</evidence>
<dbReference type="EC" id="3.4.-.-" evidence="4"/>
<keyword evidence="2" id="KW-0732">Signal</keyword>
<dbReference type="EMBL" id="JBHLXP010000005">
    <property type="protein sequence ID" value="MFC0050235.1"/>
    <property type="molecule type" value="Genomic_DNA"/>
</dbReference>
<dbReference type="Proteomes" id="UP001589813">
    <property type="component" value="Unassembled WGS sequence"/>
</dbReference>
<dbReference type="Pfam" id="PF00326">
    <property type="entry name" value="Peptidase_S9"/>
    <property type="match status" value="1"/>
</dbReference>
<dbReference type="PROSITE" id="PS51318">
    <property type="entry name" value="TAT"/>
    <property type="match status" value="1"/>
</dbReference>
<feature type="signal peptide" evidence="2">
    <location>
        <begin position="1"/>
        <end position="25"/>
    </location>
</feature>
<dbReference type="SUPFAM" id="SSF53474">
    <property type="entry name" value="alpha/beta-Hydrolases"/>
    <property type="match status" value="1"/>
</dbReference>
<accession>A0ABV6BHA4</accession>
<dbReference type="InterPro" id="IPR006311">
    <property type="entry name" value="TAT_signal"/>
</dbReference>
<evidence type="ECO:0000313" key="5">
    <source>
        <dbReference type="Proteomes" id="UP001589813"/>
    </source>
</evidence>
<evidence type="ECO:0000259" key="3">
    <source>
        <dbReference type="Pfam" id="PF00326"/>
    </source>
</evidence>
<dbReference type="InterPro" id="IPR029058">
    <property type="entry name" value="AB_hydrolase_fold"/>
</dbReference>
<evidence type="ECO:0000256" key="2">
    <source>
        <dbReference type="SAM" id="SignalP"/>
    </source>
</evidence>
<protein>
    <submittedName>
        <fullName evidence="4">Alpha/beta hydrolase family protein</fullName>
        <ecNumber evidence="4">3.4.-.-</ecNumber>
    </submittedName>
</protein>
<name>A0ABV6BHA4_9GAMM</name>
<dbReference type="SUPFAM" id="SSF82171">
    <property type="entry name" value="DPP6 N-terminal domain-like"/>
    <property type="match status" value="1"/>
</dbReference>
<dbReference type="PANTHER" id="PTHR42776:SF27">
    <property type="entry name" value="DIPEPTIDYL PEPTIDASE FAMILY MEMBER 6"/>
    <property type="match status" value="1"/>
</dbReference>
<dbReference type="PANTHER" id="PTHR42776">
    <property type="entry name" value="SERINE PEPTIDASE S9 FAMILY MEMBER"/>
    <property type="match status" value="1"/>
</dbReference>
<comment type="caution">
    <text evidence="4">The sequence shown here is derived from an EMBL/GenBank/DDBJ whole genome shotgun (WGS) entry which is preliminary data.</text>
</comment>
<proteinExistence type="predicted"/>
<keyword evidence="1 4" id="KW-0378">Hydrolase</keyword>
<dbReference type="InterPro" id="IPR001375">
    <property type="entry name" value="Peptidase_S9_cat"/>
</dbReference>
<feature type="chain" id="PRO_5046319417" evidence="2">
    <location>
        <begin position="26"/>
        <end position="656"/>
    </location>
</feature>
<feature type="domain" description="Peptidase S9 prolyl oligopeptidase catalytic" evidence="3">
    <location>
        <begin position="445"/>
        <end position="655"/>
    </location>
</feature>
<dbReference type="Gene3D" id="3.40.50.1820">
    <property type="entry name" value="alpha/beta hydrolase"/>
    <property type="match status" value="1"/>
</dbReference>
<evidence type="ECO:0000313" key="4">
    <source>
        <dbReference type="EMBL" id="MFC0050235.1"/>
    </source>
</evidence>
<organism evidence="4 5">
    <name type="scientific">Rheinheimera tilapiae</name>
    <dbReference type="NCBI Taxonomy" id="875043"/>
    <lineage>
        <taxon>Bacteria</taxon>
        <taxon>Pseudomonadati</taxon>
        <taxon>Pseudomonadota</taxon>
        <taxon>Gammaproteobacteria</taxon>
        <taxon>Chromatiales</taxon>
        <taxon>Chromatiaceae</taxon>
        <taxon>Rheinheimera</taxon>
    </lineage>
</organism>
<reference evidence="4 5" key="1">
    <citation type="submission" date="2024-09" db="EMBL/GenBank/DDBJ databases">
        <authorList>
            <person name="Sun Q."/>
            <person name="Mori K."/>
        </authorList>
    </citation>
    <scope>NUCLEOTIDE SEQUENCE [LARGE SCALE GENOMIC DNA]</scope>
    <source>
        <strain evidence="4 5">KCTC 23315</strain>
    </source>
</reference>
<dbReference type="RefSeq" id="WP_377247640.1">
    <property type="nucleotide sequence ID" value="NZ_JBHLXP010000005.1"/>
</dbReference>